<proteinExistence type="inferred from homology"/>
<feature type="chain" id="PRO_5040890277" evidence="10">
    <location>
        <begin position="21"/>
        <end position="803"/>
    </location>
</feature>
<gene>
    <name evidence="13" type="ORF">OD750_024765</name>
</gene>
<keyword evidence="6 8" id="KW-0472">Membrane</keyword>
<evidence type="ECO:0000256" key="5">
    <source>
        <dbReference type="ARBA" id="ARBA00023077"/>
    </source>
</evidence>
<evidence type="ECO:0000259" key="11">
    <source>
        <dbReference type="Pfam" id="PF00593"/>
    </source>
</evidence>
<dbReference type="InterPro" id="IPR039426">
    <property type="entry name" value="TonB-dep_rcpt-like"/>
</dbReference>
<evidence type="ECO:0000256" key="4">
    <source>
        <dbReference type="ARBA" id="ARBA00022692"/>
    </source>
</evidence>
<comment type="caution">
    <text evidence="13">The sequence shown here is derived from an EMBL/GenBank/DDBJ whole genome shotgun (WGS) entry which is preliminary data.</text>
</comment>
<evidence type="ECO:0000256" key="3">
    <source>
        <dbReference type="ARBA" id="ARBA00022452"/>
    </source>
</evidence>
<keyword evidence="2 8" id="KW-0813">Transport</keyword>
<evidence type="ECO:0000256" key="10">
    <source>
        <dbReference type="SAM" id="SignalP"/>
    </source>
</evidence>
<sequence length="803" mass="86045">MHRFSLAAAIAASLAAPAFAADTPESTLDQVIVTGTRAKDRTVLDSPVPVDVLTADDLRAAGAINGELGQALAVLLPSFNFPRQSNSGGSDHVRAAQLRGMSPDQVLVLVNGKRRHTTALVNTDTKIGKGTTPVDFNSIPISAIKRIEVLRDGAGAQYGSDAIAGVINIILDDADHGGEVTANYGAYHTDFDPTGDTLTDGQGAFASAKFGTKLGDGGFARFGVELDRRAATHRAGYDELPPWENDSPENVALRGKRNYRAGDPETENYNAWINAEVPFSPAWTGYAFATLNARHSIGANYFRYPDSSANVPAIYPNGYRPDSLGSNRDLSATGGVRGRAGEWDVDASLTHGRNDFEYRLRNSLNVSLGAASPTRFKVGEYGNRQTLANLDFIRGIGNSFTLALGGEARRESFETQPGDPASYAVGPVIGAPTGAQAGGGLTPQDAADLARDVFGAYADFAGNLGAQVFVDVAARYEHYDDFGGELTGKASARWEFAPGYAFRGAVSNSFRAPSLSQVGFESTTTGYGADGVLTTGRLLSVNNPIARALGAKPLDAEKSTNVSFGFTAQVTDAFDVSLDLFRIDVDDRVTLSERITGDALEAFIEQRFGVAGVQSASFFTNAVDTRTRGAELVTNWRAPLAGGTFTATGAYSYADTKIRKVRPTPRELTELGADNVLFGVEERNTLTDAAPRQRAFVTTKWDGEDFSLLGRVTRQGSTTRVFNFGGGFEPRQTYAAKWQLDAEVERRLTPSLSLALGGYNLTDQYPDRSIPDISYAGNFPYDVISPIGLNGAYYYGRVRYRFD</sequence>
<dbReference type="InterPro" id="IPR012910">
    <property type="entry name" value="Plug_dom"/>
</dbReference>
<evidence type="ECO:0000256" key="2">
    <source>
        <dbReference type="ARBA" id="ARBA00022448"/>
    </source>
</evidence>
<dbReference type="Pfam" id="PF00593">
    <property type="entry name" value="TonB_dep_Rec_b-barrel"/>
    <property type="match status" value="1"/>
</dbReference>
<dbReference type="Gene3D" id="2.170.130.10">
    <property type="entry name" value="TonB-dependent receptor, plug domain"/>
    <property type="match status" value="1"/>
</dbReference>
<evidence type="ECO:0000313" key="14">
    <source>
        <dbReference type="Proteomes" id="UP001139971"/>
    </source>
</evidence>
<dbReference type="InterPro" id="IPR037066">
    <property type="entry name" value="Plug_dom_sf"/>
</dbReference>
<dbReference type="AlphaFoldDB" id="A0A9X3YRH2"/>
<dbReference type="PANTHER" id="PTHR47234">
    <property type="match status" value="1"/>
</dbReference>
<dbReference type="PROSITE" id="PS52016">
    <property type="entry name" value="TONB_DEPENDENT_REC_3"/>
    <property type="match status" value="1"/>
</dbReference>
<evidence type="ECO:0000256" key="1">
    <source>
        <dbReference type="ARBA" id="ARBA00004571"/>
    </source>
</evidence>
<comment type="subcellular location">
    <subcellularLocation>
        <location evidence="1 8">Cell outer membrane</location>
        <topology evidence="1 8">Multi-pass membrane protein</topology>
    </subcellularLocation>
</comment>
<dbReference type="EMBL" id="JAOVZO020000020">
    <property type="protein sequence ID" value="MDC8015753.1"/>
    <property type="molecule type" value="Genomic_DNA"/>
</dbReference>
<dbReference type="Pfam" id="PF07715">
    <property type="entry name" value="Plug"/>
    <property type="match status" value="1"/>
</dbReference>
<dbReference type="Gene3D" id="2.40.170.20">
    <property type="entry name" value="TonB-dependent receptor, beta-barrel domain"/>
    <property type="match status" value="1"/>
</dbReference>
<evidence type="ECO:0000256" key="6">
    <source>
        <dbReference type="ARBA" id="ARBA00023136"/>
    </source>
</evidence>
<dbReference type="SUPFAM" id="SSF56935">
    <property type="entry name" value="Porins"/>
    <property type="match status" value="1"/>
</dbReference>
<evidence type="ECO:0000259" key="12">
    <source>
        <dbReference type="Pfam" id="PF07715"/>
    </source>
</evidence>
<dbReference type="PANTHER" id="PTHR47234:SF3">
    <property type="entry name" value="SECRETIN_TONB SHORT N-TERMINAL DOMAIN-CONTAINING PROTEIN"/>
    <property type="match status" value="1"/>
</dbReference>
<evidence type="ECO:0000256" key="8">
    <source>
        <dbReference type="PROSITE-ProRule" id="PRU01360"/>
    </source>
</evidence>
<keyword evidence="3 8" id="KW-1134">Transmembrane beta strand</keyword>
<feature type="domain" description="TonB-dependent receptor-like beta-barrel" evidence="11">
    <location>
        <begin position="287"/>
        <end position="761"/>
    </location>
</feature>
<feature type="domain" description="TonB-dependent receptor plug" evidence="12">
    <location>
        <begin position="43"/>
        <end position="166"/>
    </location>
</feature>
<dbReference type="InterPro" id="IPR000531">
    <property type="entry name" value="Beta-barrel_TonB"/>
</dbReference>
<organism evidence="13 14">
    <name type="scientific">Tahibacter soli</name>
    <dbReference type="NCBI Taxonomy" id="2983605"/>
    <lineage>
        <taxon>Bacteria</taxon>
        <taxon>Pseudomonadati</taxon>
        <taxon>Pseudomonadota</taxon>
        <taxon>Gammaproteobacteria</taxon>
        <taxon>Lysobacterales</taxon>
        <taxon>Rhodanobacteraceae</taxon>
        <taxon>Tahibacter</taxon>
    </lineage>
</organism>
<keyword evidence="14" id="KW-1185">Reference proteome</keyword>
<keyword evidence="4 8" id="KW-0812">Transmembrane</keyword>
<dbReference type="GO" id="GO:0009279">
    <property type="term" value="C:cell outer membrane"/>
    <property type="evidence" value="ECO:0007669"/>
    <property type="project" value="UniProtKB-SubCell"/>
</dbReference>
<dbReference type="InterPro" id="IPR036942">
    <property type="entry name" value="Beta-barrel_TonB_sf"/>
</dbReference>
<keyword evidence="13" id="KW-0675">Receptor</keyword>
<protein>
    <submittedName>
        <fullName evidence="13">TonB-dependent receptor</fullName>
    </submittedName>
</protein>
<feature type="signal peptide" evidence="10">
    <location>
        <begin position="1"/>
        <end position="20"/>
    </location>
</feature>
<keyword evidence="7 8" id="KW-0998">Cell outer membrane</keyword>
<comment type="similarity">
    <text evidence="8 9">Belongs to the TonB-dependent receptor family.</text>
</comment>
<dbReference type="RefSeq" id="WP_263541300.1">
    <property type="nucleotide sequence ID" value="NZ_JAOVZO020000020.1"/>
</dbReference>
<reference evidence="13" key="1">
    <citation type="submission" date="2023-02" db="EMBL/GenBank/DDBJ databases">
        <title>Tahibacter soli sp. nov. isolated from soil.</title>
        <authorList>
            <person name="Baek J.H."/>
            <person name="Lee J.K."/>
            <person name="Choi D.G."/>
            <person name="Jeon C.O."/>
        </authorList>
    </citation>
    <scope>NUCLEOTIDE SEQUENCE</scope>
    <source>
        <strain evidence="13">BL</strain>
    </source>
</reference>
<accession>A0A9X3YRH2</accession>
<evidence type="ECO:0000256" key="7">
    <source>
        <dbReference type="ARBA" id="ARBA00023237"/>
    </source>
</evidence>
<keyword evidence="5 9" id="KW-0798">TonB box</keyword>
<name>A0A9X3YRH2_9GAMM</name>
<evidence type="ECO:0000313" key="13">
    <source>
        <dbReference type="EMBL" id="MDC8015753.1"/>
    </source>
</evidence>
<keyword evidence="10" id="KW-0732">Signal</keyword>
<evidence type="ECO:0000256" key="9">
    <source>
        <dbReference type="RuleBase" id="RU003357"/>
    </source>
</evidence>
<dbReference type="CDD" id="cd01347">
    <property type="entry name" value="ligand_gated_channel"/>
    <property type="match status" value="1"/>
</dbReference>
<dbReference type="Proteomes" id="UP001139971">
    <property type="component" value="Unassembled WGS sequence"/>
</dbReference>